<dbReference type="InterPro" id="IPR036396">
    <property type="entry name" value="Cyt_P450_sf"/>
</dbReference>
<keyword evidence="2" id="KW-0349">Heme</keyword>
<dbReference type="Proteomes" id="UP000663836">
    <property type="component" value="Unassembled WGS sequence"/>
</dbReference>
<evidence type="ECO:0000256" key="1">
    <source>
        <dbReference type="ARBA" id="ARBA00010617"/>
    </source>
</evidence>
<evidence type="ECO:0000256" key="2">
    <source>
        <dbReference type="PIRSR" id="PIRSR602401-1"/>
    </source>
</evidence>
<comment type="similarity">
    <text evidence="1">Belongs to the cytochrome P450 family.</text>
</comment>
<proteinExistence type="inferred from homology"/>
<reference evidence="4" key="1">
    <citation type="submission" date="2021-02" db="EMBL/GenBank/DDBJ databases">
        <authorList>
            <person name="Nowell W R."/>
        </authorList>
    </citation>
    <scope>NUCLEOTIDE SEQUENCE</scope>
</reference>
<evidence type="ECO:0000313" key="5">
    <source>
        <dbReference type="Proteomes" id="UP000663836"/>
    </source>
</evidence>
<sequence>MGDWPGVIGTSYRFPLGDVPGMQTSRNGHYLLNLCKQLKTPQVYRIWIGPRPALMLAHPEAVHRFWRQHDETSIERVVQLGWSLLLIMGEGIGFKTYRNRNRIHRFFHNCFGPKQVIQYEMSFEREVDLIMKRLETLVTEAGQAPLDIAYELKYLAHDAGMDMFLGPESNKYLSQLHELVDELVLVMTATFDARYINLPILRWFLPKTYCLRSDILAFRHKWDKLLQTIMEDCIQNESLERELDNDDSILVRYLRQQASKGKTDVTYEELSDTIIEGLLAPSDGFAATFANTLILLALNPQVQEEAREHIRYRTTFRSHETITLADLVGLDYLDHILSECQRLLPIFMFNVPELTSCEMTLGGVTVPKETMVMYDVQTLNRSEDIWPNPHAFQPERFEKLNEKQRKALHGFGNGRSRRCLGEHLVRSLHKLFIARILMAYRLAPGDNARNIDELPRARRPFIYVPHVFLKFTPIND</sequence>
<dbReference type="EMBL" id="CAJOBD010005557">
    <property type="protein sequence ID" value="CAF4034913.1"/>
    <property type="molecule type" value="Genomic_DNA"/>
</dbReference>
<dbReference type="InterPro" id="IPR001128">
    <property type="entry name" value="Cyt_P450"/>
</dbReference>
<dbReference type="SUPFAM" id="SSF48264">
    <property type="entry name" value="Cytochrome P450"/>
    <property type="match status" value="1"/>
</dbReference>
<dbReference type="PRINTS" id="PR00463">
    <property type="entry name" value="EP450I"/>
</dbReference>
<evidence type="ECO:0000313" key="4">
    <source>
        <dbReference type="EMBL" id="CAF4034913.1"/>
    </source>
</evidence>
<name>A0A819QNQ6_9BILA</name>
<comment type="caution">
    <text evidence="4">The sequence shown here is derived from an EMBL/GenBank/DDBJ whole genome shotgun (WGS) entry which is preliminary data.</text>
</comment>
<organism evidence="4 5">
    <name type="scientific">Rotaria sordida</name>
    <dbReference type="NCBI Taxonomy" id="392033"/>
    <lineage>
        <taxon>Eukaryota</taxon>
        <taxon>Metazoa</taxon>
        <taxon>Spiralia</taxon>
        <taxon>Gnathifera</taxon>
        <taxon>Rotifera</taxon>
        <taxon>Eurotatoria</taxon>
        <taxon>Bdelloidea</taxon>
        <taxon>Philodinida</taxon>
        <taxon>Philodinidae</taxon>
        <taxon>Rotaria</taxon>
    </lineage>
</organism>
<dbReference type="Gene3D" id="1.10.630.10">
    <property type="entry name" value="Cytochrome P450"/>
    <property type="match status" value="1"/>
</dbReference>
<dbReference type="InterPro" id="IPR050121">
    <property type="entry name" value="Cytochrome_P450_monoxygenase"/>
</dbReference>
<dbReference type="Pfam" id="PF00067">
    <property type="entry name" value="p450"/>
    <property type="match status" value="1"/>
</dbReference>
<dbReference type="AlphaFoldDB" id="A0A819QNQ6"/>
<dbReference type="EMBL" id="CAJNOT010002385">
    <property type="protein sequence ID" value="CAF1311442.1"/>
    <property type="molecule type" value="Genomic_DNA"/>
</dbReference>
<dbReference type="GO" id="GO:0004497">
    <property type="term" value="F:monooxygenase activity"/>
    <property type="evidence" value="ECO:0007669"/>
    <property type="project" value="InterPro"/>
</dbReference>
<accession>A0A819QNQ6</accession>
<comment type="cofactor">
    <cofactor evidence="2">
        <name>heme</name>
        <dbReference type="ChEBI" id="CHEBI:30413"/>
    </cofactor>
</comment>
<keyword evidence="2" id="KW-0408">Iron</keyword>
<dbReference type="PANTHER" id="PTHR24305">
    <property type="entry name" value="CYTOCHROME P450"/>
    <property type="match status" value="1"/>
</dbReference>
<keyword evidence="2" id="KW-0479">Metal-binding</keyword>
<dbReference type="GO" id="GO:0005506">
    <property type="term" value="F:iron ion binding"/>
    <property type="evidence" value="ECO:0007669"/>
    <property type="project" value="InterPro"/>
</dbReference>
<dbReference type="Proteomes" id="UP000663864">
    <property type="component" value="Unassembled WGS sequence"/>
</dbReference>
<dbReference type="GO" id="GO:0020037">
    <property type="term" value="F:heme binding"/>
    <property type="evidence" value="ECO:0007669"/>
    <property type="project" value="InterPro"/>
</dbReference>
<dbReference type="PANTHER" id="PTHR24305:SF166">
    <property type="entry name" value="CYTOCHROME P450 12A4, MITOCHONDRIAL-RELATED"/>
    <property type="match status" value="1"/>
</dbReference>
<evidence type="ECO:0008006" key="6">
    <source>
        <dbReference type="Google" id="ProtNLM"/>
    </source>
</evidence>
<protein>
    <recommendedName>
        <fullName evidence="6">Cytochrome P450</fullName>
    </recommendedName>
</protein>
<dbReference type="InterPro" id="IPR002401">
    <property type="entry name" value="Cyt_P450_E_grp-I"/>
</dbReference>
<dbReference type="GO" id="GO:0016705">
    <property type="term" value="F:oxidoreductase activity, acting on paired donors, with incorporation or reduction of molecular oxygen"/>
    <property type="evidence" value="ECO:0007669"/>
    <property type="project" value="InterPro"/>
</dbReference>
<evidence type="ECO:0000313" key="3">
    <source>
        <dbReference type="EMBL" id="CAF1311442.1"/>
    </source>
</evidence>
<feature type="binding site" description="axial binding residue" evidence="2">
    <location>
        <position position="419"/>
    </location>
    <ligand>
        <name>heme</name>
        <dbReference type="ChEBI" id="CHEBI:30413"/>
    </ligand>
    <ligandPart>
        <name>Fe</name>
        <dbReference type="ChEBI" id="CHEBI:18248"/>
    </ligandPart>
</feature>
<gene>
    <name evidence="4" type="ORF">JBS370_LOCUS28169</name>
    <name evidence="3" type="ORF">ZHD862_LOCUS28510</name>
</gene>